<dbReference type="EMBL" id="CAUYUJ010019721">
    <property type="protein sequence ID" value="CAK0893189.1"/>
    <property type="molecule type" value="Genomic_DNA"/>
</dbReference>
<dbReference type="Proteomes" id="UP001189429">
    <property type="component" value="Unassembled WGS sequence"/>
</dbReference>
<feature type="non-terminal residue" evidence="2">
    <location>
        <position position="1"/>
    </location>
</feature>
<gene>
    <name evidence="2" type="ORF">PCOR1329_LOCUS72610</name>
</gene>
<evidence type="ECO:0000313" key="3">
    <source>
        <dbReference type="Proteomes" id="UP001189429"/>
    </source>
</evidence>
<feature type="non-terminal residue" evidence="2">
    <location>
        <position position="302"/>
    </location>
</feature>
<feature type="region of interest" description="Disordered" evidence="1">
    <location>
        <begin position="1"/>
        <end position="118"/>
    </location>
</feature>
<evidence type="ECO:0000313" key="2">
    <source>
        <dbReference type="EMBL" id="CAK0893189.1"/>
    </source>
</evidence>
<accession>A0ABN9X5C4</accession>
<keyword evidence="3" id="KW-1185">Reference proteome</keyword>
<evidence type="ECO:0008006" key="4">
    <source>
        <dbReference type="Google" id="ProtNLM"/>
    </source>
</evidence>
<sequence length="302" mass="32336">PLSPDPIGPLTSSRAGHRAQDWPPGGPHRRDVRRAFPLLLRRPRRPRPAAGVPSCVGPWPQAQGSRRARIPPEAESPGEIGPPEVGTNESFLGRGPLVRGSNALPSGPPRARRQQPPAAMARSVLRGLASCCALAVGGTALALDEQSLIQTVARQELAMPENKLPRSALLTVCFVSKASPGRHSVDQLTNGCILNVASFKLAAPQSDVILIAPTEENAADKIKNLSKKDSSVKISYVGLGPWEVGGQSIPFQNAEGKFYGNGLKLLWYTQTLKKFQGQYDYIFIADGADLYFQRSPVAGKTG</sequence>
<organism evidence="2 3">
    <name type="scientific">Prorocentrum cordatum</name>
    <dbReference type="NCBI Taxonomy" id="2364126"/>
    <lineage>
        <taxon>Eukaryota</taxon>
        <taxon>Sar</taxon>
        <taxon>Alveolata</taxon>
        <taxon>Dinophyceae</taxon>
        <taxon>Prorocentrales</taxon>
        <taxon>Prorocentraceae</taxon>
        <taxon>Prorocentrum</taxon>
    </lineage>
</organism>
<name>A0ABN9X5C4_9DINO</name>
<protein>
    <recommendedName>
        <fullName evidence="4">Hexosyltransferase</fullName>
    </recommendedName>
</protein>
<comment type="caution">
    <text evidence="2">The sequence shown here is derived from an EMBL/GenBank/DDBJ whole genome shotgun (WGS) entry which is preliminary data.</text>
</comment>
<reference evidence="2" key="1">
    <citation type="submission" date="2023-10" db="EMBL/GenBank/DDBJ databases">
        <authorList>
            <person name="Chen Y."/>
            <person name="Shah S."/>
            <person name="Dougan E. K."/>
            <person name="Thang M."/>
            <person name="Chan C."/>
        </authorList>
    </citation>
    <scope>NUCLEOTIDE SEQUENCE [LARGE SCALE GENOMIC DNA]</scope>
</reference>
<proteinExistence type="predicted"/>
<evidence type="ECO:0000256" key="1">
    <source>
        <dbReference type="SAM" id="MobiDB-lite"/>
    </source>
</evidence>